<protein>
    <submittedName>
        <fullName evidence="6">LysR substrate-binding domain-containing protein</fullName>
    </submittedName>
</protein>
<dbReference type="PANTHER" id="PTHR30537:SF5">
    <property type="entry name" value="HTH-TYPE TRANSCRIPTIONAL ACTIVATOR TTDR-RELATED"/>
    <property type="match status" value="1"/>
</dbReference>
<reference evidence="6 7" key="1">
    <citation type="submission" date="2024-06" db="EMBL/GenBank/DDBJ databases">
        <authorList>
            <person name="Woo H."/>
        </authorList>
    </citation>
    <scope>NUCLEOTIDE SEQUENCE [LARGE SCALE GENOMIC DNA]</scope>
    <source>
        <strain evidence="6 7">Si-c</strain>
    </source>
</reference>
<dbReference type="EMBL" id="JBFOHK010000002">
    <property type="protein sequence ID" value="MEW9572270.1"/>
    <property type="molecule type" value="Genomic_DNA"/>
</dbReference>
<dbReference type="InterPro" id="IPR005119">
    <property type="entry name" value="LysR_subst-bd"/>
</dbReference>
<dbReference type="RefSeq" id="WP_367854320.1">
    <property type="nucleotide sequence ID" value="NZ_JBFOHK010000002.1"/>
</dbReference>
<dbReference type="InterPro" id="IPR036390">
    <property type="entry name" value="WH_DNA-bd_sf"/>
</dbReference>
<keyword evidence="2" id="KW-0805">Transcription regulation</keyword>
<dbReference type="CDD" id="cd08422">
    <property type="entry name" value="PBP2_CrgA_like"/>
    <property type="match status" value="1"/>
</dbReference>
<dbReference type="PANTHER" id="PTHR30537">
    <property type="entry name" value="HTH-TYPE TRANSCRIPTIONAL REGULATOR"/>
    <property type="match status" value="1"/>
</dbReference>
<evidence type="ECO:0000259" key="5">
    <source>
        <dbReference type="PROSITE" id="PS50931"/>
    </source>
</evidence>
<accession>A0ABV3QEK2</accession>
<comment type="similarity">
    <text evidence="1">Belongs to the LysR transcriptional regulatory family.</text>
</comment>
<organism evidence="6 7">
    <name type="scientific">Rhodanobacter lycopersici</name>
    <dbReference type="NCBI Taxonomy" id="3162487"/>
    <lineage>
        <taxon>Bacteria</taxon>
        <taxon>Pseudomonadati</taxon>
        <taxon>Pseudomonadota</taxon>
        <taxon>Gammaproteobacteria</taxon>
        <taxon>Lysobacterales</taxon>
        <taxon>Rhodanobacteraceae</taxon>
        <taxon>Rhodanobacter</taxon>
    </lineage>
</organism>
<evidence type="ECO:0000256" key="2">
    <source>
        <dbReference type="ARBA" id="ARBA00023015"/>
    </source>
</evidence>
<sequence>MNDRLQALTVFVRVGESGSFTRAAHDMNLSQPSVSRIIGELEARLGVKLLLRTTRRLTLTAAGEKFLERARDVLADLDEAEDAARGVDSLRGTLRVALPVVFGMREVIPRLPGFLARHPLLRVELRVSDAYQDLIAEGVDVAIRLGKLADSTFGARRLATLPKFVVAAPAYLETRGVPRSPAELAKHDCIFGPNGLGRESWTFKRRNTVISVDVTGRICTDSGPGLHASTLAGLGIARASAAMCGTELRSGALVALLTDYTLEPVDVHAVFPGGPHPSTKVRAFTDYMMTALHTGSPALAV</sequence>
<dbReference type="PRINTS" id="PR00039">
    <property type="entry name" value="HTHLYSR"/>
</dbReference>
<dbReference type="Pfam" id="PF00126">
    <property type="entry name" value="HTH_1"/>
    <property type="match status" value="1"/>
</dbReference>
<dbReference type="PROSITE" id="PS50931">
    <property type="entry name" value="HTH_LYSR"/>
    <property type="match status" value="1"/>
</dbReference>
<dbReference type="SUPFAM" id="SSF46785">
    <property type="entry name" value="Winged helix' DNA-binding domain"/>
    <property type="match status" value="1"/>
</dbReference>
<evidence type="ECO:0000256" key="4">
    <source>
        <dbReference type="ARBA" id="ARBA00023163"/>
    </source>
</evidence>
<dbReference type="Proteomes" id="UP001556220">
    <property type="component" value="Unassembled WGS sequence"/>
</dbReference>
<dbReference type="Gene3D" id="1.10.10.10">
    <property type="entry name" value="Winged helix-like DNA-binding domain superfamily/Winged helix DNA-binding domain"/>
    <property type="match status" value="1"/>
</dbReference>
<evidence type="ECO:0000313" key="7">
    <source>
        <dbReference type="Proteomes" id="UP001556220"/>
    </source>
</evidence>
<dbReference type="InterPro" id="IPR000847">
    <property type="entry name" value="LysR_HTH_N"/>
</dbReference>
<dbReference type="Pfam" id="PF03466">
    <property type="entry name" value="LysR_substrate"/>
    <property type="match status" value="1"/>
</dbReference>
<dbReference type="Gene3D" id="3.40.190.290">
    <property type="match status" value="1"/>
</dbReference>
<evidence type="ECO:0000256" key="1">
    <source>
        <dbReference type="ARBA" id="ARBA00009437"/>
    </source>
</evidence>
<keyword evidence="3" id="KW-0238">DNA-binding</keyword>
<evidence type="ECO:0000256" key="3">
    <source>
        <dbReference type="ARBA" id="ARBA00023125"/>
    </source>
</evidence>
<name>A0ABV3QEK2_9GAMM</name>
<dbReference type="InterPro" id="IPR058163">
    <property type="entry name" value="LysR-type_TF_proteobact-type"/>
</dbReference>
<gene>
    <name evidence="6" type="ORF">ABQJ54_10955</name>
</gene>
<dbReference type="InterPro" id="IPR036388">
    <property type="entry name" value="WH-like_DNA-bd_sf"/>
</dbReference>
<keyword evidence="7" id="KW-1185">Reference proteome</keyword>
<keyword evidence="4" id="KW-0804">Transcription</keyword>
<evidence type="ECO:0000313" key="6">
    <source>
        <dbReference type="EMBL" id="MEW9572270.1"/>
    </source>
</evidence>
<dbReference type="SUPFAM" id="SSF53850">
    <property type="entry name" value="Periplasmic binding protein-like II"/>
    <property type="match status" value="1"/>
</dbReference>
<feature type="domain" description="HTH lysR-type" evidence="5">
    <location>
        <begin position="1"/>
        <end position="60"/>
    </location>
</feature>
<proteinExistence type="inferred from homology"/>
<comment type="caution">
    <text evidence="6">The sequence shown here is derived from an EMBL/GenBank/DDBJ whole genome shotgun (WGS) entry which is preliminary data.</text>
</comment>